<dbReference type="Pfam" id="PF03843">
    <property type="entry name" value="Slp"/>
    <property type="match status" value="1"/>
</dbReference>
<keyword evidence="1" id="KW-0732">Signal</keyword>
<dbReference type="InterPro" id="IPR004658">
    <property type="entry name" value="OMP_Slp"/>
</dbReference>
<gene>
    <name evidence="2" type="ORF">GCM10011501_02970</name>
</gene>
<feature type="signal peptide" evidence="1">
    <location>
        <begin position="1"/>
        <end position="19"/>
    </location>
</feature>
<proteinExistence type="predicted"/>
<comment type="caution">
    <text evidence="2">The sequence shown here is derived from an EMBL/GenBank/DDBJ whole genome shotgun (WGS) entry which is preliminary data.</text>
</comment>
<keyword evidence="3" id="KW-1185">Reference proteome</keyword>
<dbReference type="RefSeq" id="WP_189376309.1">
    <property type="nucleotide sequence ID" value="NZ_BNAH01000001.1"/>
</dbReference>
<sequence>MKSNILITLVLASTLSACANIPDKLAVEKTTRLIPFDSAKAEKEANIGNSARWGGVIAKVTNNAKDSMLEVVNFPLTSSARPKQQDETLGRFRVYFTGLLDPVIYKVGRSITAVGTISAPEDGKIGEHEYQYPVLKAEYVHLWKNIQKVDVNVINSGYWNSPMYWNQPRPYYQRPIIIRKSHSPQKQSTSVKKSSSH</sequence>
<organism evidence="2 3">
    <name type="scientific">Thalassotalea profundi</name>
    <dbReference type="NCBI Taxonomy" id="2036687"/>
    <lineage>
        <taxon>Bacteria</taxon>
        <taxon>Pseudomonadati</taxon>
        <taxon>Pseudomonadota</taxon>
        <taxon>Gammaproteobacteria</taxon>
        <taxon>Alteromonadales</taxon>
        <taxon>Colwelliaceae</taxon>
        <taxon>Thalassotalea</taxon>
    </lineage>
</organism>
<protein>
    <submittedName>
        <fullName evidence="2">Starvation lipoprotein Slp</fullName>
    </submittedName>
</protein>
<evidence type="ECO:0000313" key="2">
    <source>
        <dbReference type="EMBL" id="GHE78542.1"/>
    </source>
</evidence>
<dbReference type="NCBIfam" id="TIGR00752">
    <property type="entry name" value="slp"/>
    <property type="match status" value="1"/>
</dbReference>
<dbReference type="Proteomes" id="UP000626370">
    <property type="component" value="Unassembled WGS sequence"/>
</dbReference>
<dbReference type="PANTHER" id="PTHR37530:SF1">
    <property type="entry name" value="OUTER MEMBRANE PROTEIN SLP"/>
    <property type="match status" value="1"/>
</dbReference>
<dbReference type="PIRSF" id="PIRSF004982">
    <property type="entry name" value="SlP"/>
    <property type="match status" value="1"/>
</dbReference>
<feature type="chain" id="PRO_5045787448" evidence="1">
    <location>
        <begin position="20"/>
        <end position="197"/>
    </location>
</feature>
<accession>A0ABQ3IEV6</accession>
<reference evidence="3" key="1">
    <citation type="journal article" date="2019" name="Int. J. Syst. Evol. Microbiol.">
        <title>The Global Catalogue of Microorganisms (GCM) 10K type strain sequencing project: providing services to taxonomists for standard genome sequencing and annotation.</title>
        <authorList>
            <consortium name="The Broad Institute Genomics Platform"/>
            <consortium name="The Broad Institute Genome Sequencing Center for Infectious Disease"/>
            <person name="Wu L."/>
            <person name="Ma J."/>
        </authorList>
    </citation>
    <scope>NUCLEOTIDE SEQUENCE [LARGE SCALE GENOMIC DNA]</scope>
    <source>
        <strain evidence="3">CGMCC 1.15922</strain>
    </source>
</reference>
<keyword evidence="2" id="KW-0449">Lipoprotein</keyword>
<dbReference type="EMBL" id="BNAH01000001">
    <property type="protein sequence ID" value="GHE78542.1"/>
    <property type="molecule type" value="Genomic_DNA"/>
</dbReference>
<name>A0ABQ3IEV6_9GAMM</name>
<evidence type="ECO:0000256" key="1">
    <source>
        <dbReference type="SAM" id="SignalP"/>
    </source>
</evidence>
<dbReference type="PANTHER" id="PTHR37530">
    <property type="entry name" value="OUTER MEMBRANE PROTEIN SLP"/>
    <property type="match status" value="1"/>
</dbReference>
<evidence type="ECO:0000313" key="3">
    <source>
        <dbReference type="Proteomes" id="UP000626370"/>
    </source>
</evidence>
<dbReference type="PROSITE" id="PS51257">
    <property type="entry name" value="PROKAR_LIPOPROTEIN"/>
    <property type="match status" value="1"/>
</dbReference>